<accession>A0ABV7NNL4</accession>
<proteinExistence type="predicted"/>
<name>A0ABV7NNL4_9SPHN</name>
<dbReference type="Proteomes" id="UP001595681">
    <property type="component" value="Unassembled WGS sequence"/>
</dbReference>
<sequence>MGLLDQLARRGVSIFQSGKHLLAYEEEVLRGESRETLEILAKREFDVVSG</sequence>
<comment type="caution">
    <text evidence="1">The sequence shown here is derived from an EMBL/GenBank/DDBJ whole genome shotgun (WGS) entry which is preliminary data.</text>
</comment>
<dbReference type="RefSeq" id="WP_380798922.1">
    <property type="nucleotide sequence ID" value="NZ_JBHRVU010000005.1"/>
</dbReference>
<dbReference type="EMBL" id="JBHRVU010000005">
    <property type="protein sequence ID" value="MFC3444020.1"/>
    <property type="molecule type" value="Genomic_DNA"/>
</dbReference>
<reference evidence="2" key="1">
    <citation type="journal article" date="2019" name="Int. J. Syst. Evol. Microbiol.">
        <title>The Global Catalogue of Microorganisms (GCM) 10K type strain sequencing project: providing services to taxonomists for standard genome sequencing and annotation.</title>
        <authorList>
            <consortium name="The Broad Institute Genomics Platform"/>
            <consortium name="The Broad Institute Genome Sequencing Center for Infectious Disease"/>
            <person name="Wu L."/>
            <person name="Ma J."/>
        </authorList>
    </citation>
    <scope>NUCLEOTIDE SEQUENCE [LARGE SCALE GENOMIC DNA]</scope>
    <source>
        <strain evidence="2">CCM 7491</strain>
    </source>
</reference>
<evidence type="ECO:0000313" key="1">
    <source>
        <dbReference type="EMBL" id="MFC3444020.1"/>
    </source>
</evidence>
<organism evidence="1 2">
    <name type="scientific">Sphingobium rhizovicinum</name>
    <dbReference type="NCBI Taxonomy" id="432308"/>
    <lineage>
        <taxon>Bacteria</taxon>
        <taxon>Pseudomonadati</taxon>
        <taxon>Pseudomonadota</taxon>
        <taxon>Alphaproteobacteria</taxon>
        <taxon>Sphingomonadales</taxon>
        <taxon>Sphingomonadaceae</taxon>
        <taxon>Sphingobium</taxon>
    </lineage>
</organism>
<protein>
    <submittedName>
        <fullName evidence="1">Uncharacterized protein</fullName>
    </submittedName>
</protein>
<evidence type="ECO:0000313" key="2">
    <source>
        <dbReference type="Proteomes" id="UP001595681"/>
    </source>
</evidence>
<gene>
    <name evidence="1" type="ORF">ACFOKF_23000</name>
</gene>
<keyword evidence="2" id="KW-1185">Reference proteome</keyword>